<feature type="compositionally biased region" description="Acidic residues" evidence="1">
    <location>
        <begin position="51"/>
        <end position="64"/>
    </location>
</feature>
<dbReference type="AlphaFoldDB" id="A0A8X7QVS3"/>
<protein>
    <submittedName>
        <fullName evidence="2">Uncharacterized protein</fullName>
    </submittedName>
</protein>
<dbReference type="Proteomes" id="UP000886595">
    <property type="component" value="Unassembled WGS sequence"/>
</dbReference>
<organism evidence="2 3">
    <name type="scientific">Brassica carinata</name>
    <name type="common">Ethiopian mustard</name>
    <name type="synonym">Abyssinian cabbage</name>
    <dbReference type="NCBI Taxonomy" id="52824"/>
    <lineage>
        <taxon>Eukaryota</taxon>
        <taxon>Viridiplantae</taxon>
        <taxon>Streptophyta</taxon>
        <taxon>Embryophyta</taxon>
        <taxon>Tracheophyta</taxon>
        <taxon>Spermatophyta</taxon>
        <taxon>Magnoliopsida</taxon>
        <taxon>eudicotyledons</taxon>
        <taxon>Gunneridae</taxon>
        <taxon>Pentapetalae</taxon>
        <taxon>rosids</taxon>
        <taxon>malvids</taxon>
        <taxon>Brassicales</taxon>
        <taxon>Brassicaceae</taxon>
        <taxon>Brassiceae</taxon>
        <taxon>Brassica</taxon>
    </lineage>
</organism>
<comment type="caution">
    <text evidence="2">The sequence shown here is derived from an EMBL/GenBank/DDBJ whole genome shotgun (WGS) entry which is preliminary data.</text>
</comment>
<keyword evidence="3" id="KW-1185">Reference proteome</keyword>
<evidence type="ECO:0000313" key="3">
    <source>
        <dbReference type="Proteomes" id="UP000886595"/>
    </source>
</evidence>
<feature type="region of interest" description="Disordered" evidence="1">
    <location>
        <begin position="1"/>
        <end position="142"/>
    </location>
</feature>
<evidence type="ECO:0000256" key="1">
    <source>
        <dbReference type="SAM" id="MobiDB-lite"/>
    </source>
</evidence>
<name>A0A8X7QVS3_BRACI</name>
<feature type="compositionally biased region" description="Basic residues" evidence="1">
    <location>
        <begin position="34"/>
        <end position="45"/>
    </location>
</feature>
<gene>
    <name evidence="2" type="ORF">Bca52824_059033</name>
</gene>
<feature type="compositionally biased region" description="Basic and acidic residues" evidence="1">
    <location>
        <begin position="1"/>
        <end position="14"/>
    </location>
</feature>
<evidence type="ECO:0000313" key="2">
    <source>
        <dbReference type="EMBL" id="KAG2276478.1"/>
    </source>
</evidence>
<reference evidence="2 3" key="1">
    <citation type="submission" date="2020-02" db="EMBL/GenBank/DDBJ databases">
        <authorList>
            <person name="Ma Q."/>
            <person name="Huang Y."/>
            <person name="Song X."/>
            <person name="Pei D."/>
        </authorList>
    </citation>
    <scope>NUCLEOTIDE SEQUENCE [LARGE SCALE GENOMIC DNA]</scope>
    <source>
        <strain evidence="2">Sxm20200214</strain>
        <tissue evidence="2">Leaf</tissue>
    </source>
</reference>
<feature type="compositionally biased region" description="Basic residues" evidence="1">
    <location>
        <begin position="133"/>
        <end position="142"/>
    </location>
</feature>
<dbReference type="EMBL" id="JAAMPC010000012">
    <property type="protein sequence ID" value="KAG2276478.1"/>
    <property type="molecule type" value="Genomic_DNA"/>
</dbReference>
<accession>A0A8X7QVS3</accession>
<sequence length="142" mass="15279">MCKVDQFDADRASKEGAPGLVDKDVGAEPPASSPKKKKKRKKPRRKATEELPLEEIASLDETSEGLEARKGERPYEGATSSIDRGEAPAVGREGATKGSVESDRSAALKIVGKKKKKSVEASSDPDRGGGPRRSCRGRRRFS</sequence>
<proteinExistence type="predicted"/>
<feature type="compositionally biased region" description="Basic and acidic residues" evidence="1">
    <location>
        <begin position="66"/>
        <end position="75"/>
    </location>
</feature>